<evidence type="ECO:0000259" key="1">
    <source>
        <dbReference type="PROSITE" id="PS50851"/>
    </source>
</evidence>
<organism evidence="2 3">
    <name type="scientific">Gomphosphaeria aponina SAG 52.96 = DSM 107014</name>
    <dbReference type="NCBI Taxonomy" id="1521640"/>
    <lineage>
        <taxon>Bacteria</taxon>
        <taxon>Bacillati</taxon>
        <taxon>Cyanobacteriota</taxon>
        <taxon>Cyanophyceae</taxon>
        <taxon>Oscillatoriophycideae</taxon>
        <taxon>Chroococcales</taxon>
        <taxon>Gomphosphaeriaceae</taxon>
        <taxon>Gomphosphaeria</taxon>
    </lineage>
</organism>
<dbReference type="SUPFAM" id="SSF50341">
    <property type="entry name" value="CheW-like"/>
    <property type="match status" value="1"/>
</dbReference>
<dbReference type="Gene3D" id="2.40.50.180">
    <property type="entry name" value="CheA-289, Domain 4"/>
    <property type="match status" value="1"/>
</dbReference>
<dbReference type="Proteomes" id="UP000767446">
    <property type="component" value="Unassembled WGS sequence"/>
</dbReference>
<feature type="domain" description="CheW-like" evidence="1">
    <location>
        <begin position="24"/>
        <end position="184"/>
    </location>
</feature>
<name>A0A941JUE1_9CHRO</name>
<accession>A0A941JUE1</accession>
<comment type="caution">
    <text evidence="2">The sequence shown here is derived from an EMBL/GenBank/DDBJ whole genome shotgun (WGS) entry which is preliminary data.</text>
</comment>
<proteinExistence type="predicted"/>
<dbReference type="EMBL" id="JADQBC010000004">
    <property type="protein sequence ID" value="MBR8826510.1"/>
    <property type="molecule type" value="Genomic_DNA"/>
</dbReference>
<evidence type="ECO:0000313" key="2">
    <source>
        <dbReference type="EMBL" id="MBR8826510.1"/>
    </source>
</evidence>
<dbReference type="InterPro" id="IPR002545">
    <property type="entry name" value="CheW-lke_dom"/>
</dbReference>
<dbReference type="PANTHER" id="PTHR22617:SF23">
    <property type="entry name" value="CHEMOTAXIS PROTEIN CHEW"/>
    <property type="match status" value="1"/>
</dbReference>
<sequence>MQSDFYLPTSERRSSTHDYEKKSQAQFLRFHLVPDTNVMLPIFQLSEVLSIPYGQIVPIPAMPAWVMGVYNWRGEILWMVDLGHLVGLIPWYQQTVSSSNHRAVVLNANLGRSARSSHGRNEMLGLVVNRIEDIEWCNPDEFYSPPASAVSSELATFLRGYWLKQNGEMLVALDGEAIMAAMPKP</sequence>
<protein>
    <submittedName>
        <fullName evidence="2">Chemotaxis protein CheW</fullName>
    </submittedName>
</protein>
<dbReference type="GO" id="GO:0007165">
    <property type="term" value="P:signal transduction"/>
    <property type="evidence" value="ECO:0007669"/>
    <property type="project" value="InterPro"/>
</dbReference>
<dbReference type="AlphaFoldDB" id="A0A941JUE1"/>
<dbReference type="GO" id="GO:0005829">
    <property type="term" value="C:cytosol"/>
    <property type="evidence" value="ECO:0007669"/>
    <property type="project" value="TreeGrafter"/>
</dbReference>
<evidence type="ECO:0000313" key="3">
    <source>
        <dbReference type="Proteomes" id="UP000767446"/>
    </source>
</evidence>
<reference evidence="2" key="1">
    <citation type="submission" date="2021-02" db="EMBL/GenBank/DDBJ databases">
        <title>Metagenome analyses of Stigonema ocellatum DSM 106950, Chlorogloea purpurea SAG 13.99 and Gomphosphaeria aponina DSM 107014.</title>
        <authorList>
            <person name="Marter P."/>
            <person name="Huang S."/>
        </authorList>
    </citation>
    <scope>NUCLEOTIDE SEQUENCE</scope>
    <source>
        <strain evidence="2">JP213</strain>
    </source>
</reference>
<dbReference type="InterPro" id="IPR039315">
    <property type="entry name" value="CheW"/>
</dbReference>
<dbReference type="PANTHER" id="PTHR22617">
    <property type="entry name" value="CHEMOTAXIS SENSOR HISTIDINE KINASE-RELATED"/>
    <property type="match status" value="1"/>
</dbReference>
<dbReference type="SMART" id="SM00260">
    <property type="entry name" value="CheW"/>
    <property type="match status" value="1"/>
</dbReference>
<dbReference type="PROSITE" id="PS50851">
    <property type="entry name" value="CHEW"/>
    <property type="match status" value="1"/>
</dbReference>
<dbReference type="Pfam" id="PF01584">
    <property type="entry name" value="CheW"/>
    <property type="match status" value="1"/>
</dbReference>
<dbReference type="InterPro" id="IPR036061">
    <property type="entry name" value="CheW-like_dom_sf"/>
</dbReference>
<gene>
    <name evidence="2" type="ORF">DSM107014_01155</name>
</gene>
<dbReference type="GO" id="GO:0006935">
    <property type="term" value="P:chemotaxis"/>
    <property type="evidence" value="ECO:0007669"/>
    <property type="project" value="InterPro"/>
</dbReference>